<dbReference type="Gene3D" id="1.10.10.10">
    <property type="entry name" value="Winged helix-like DNA-binding domain superfamily/Winged helix DNA-binding domain"/>
    <property type="match status" value="1"/>
</dbReference>
<gene>
    <name evidence="5" type="ORF">A3F84_12450</name>
</gene>
<evidence type="ECO:0000256" key="1">
    <source>
        <dbReference type="ARBA" id="ARBA00011046"/>
    </source>
</evidence>
<evidence type="ECO:0000313" key="6">
    <source>
        <dbReference type="Proteomes" id="UP000178606"/>
    </source>
</evidence>
<keyword evidence="2" id="KW-0805">Transcription regulation</keyword>
<dbReference type="EMBL" id="MFKF01000285">
    <property type="protein sequence ID" value="OGG46788.1"/>
    <property type="molecule type" value="Genomic_DNA"/>
</dbReference>
<dbReference type="Proteomes" id="UP000178606">
    <property type="component" value="Unassembled WGS sequence"/>
</dbReference>
<keyword evidence="3" id="KW-0238">DNA-binding</keyword>
<reference evidence="5 6" key="1">
    <citation type="journal article" date="2016" name="Nat. Commun.">
        <title>Thousands of microbial genomes shed light on interconnected biogeochemical processes in an aquifer system.</title>
        <authorList>
            <person name="Anantharaman K."/>
            <person name="Brown C.T."/>
            <person name="Hug L.A."/>
            <person name="Sharon I."/>
            <person name="Castelle C.J."/>
            <person name="Probst A.J."/>
            <person name="Thomas B.C."/>
            <person name="Singh A."/>
            <person name="Wilkins M.J."/>
            <person name="Karaoz U."/>
            <person name="Brodie E.L."/>
            <person name="Williams K.H."/>
            <person name="Hubbard S.S."/>
            <person name="Banfield J.F."/>
        </authorList>
    </citation>
    <scope>NUCLEOTIDE SEQUENCE [LARGE SCALE GENOMIC DNA]</scope>
    <source>
        <strain evidence="6">RIFCSPLOWO2_12_FULL_64_10</strain>
    </source>
</reference>
<dbReference type="InterPro" id="IPR036388">
    <property type="entry name" value="WH-like_DNA-bd_sf"/>
</dbReference>
<proteinExistence type="inferred from homology"/>
<sequence length="114" mass="12576">MSILWERGSASVEEIRERLTGAPSASTVRTLLAIMADRGLVADDGKGYARRYHARLNRAEAQGPALRRMIDTLFAGSAEALVLRLVDEGEVDLEQLQRLQARLRGGEAKSRTEL</sequence>
<keyword evidence="4" id="KW-0804">Transcription</keyword>
<comment type="similarity">
    <text evidence="1">Belongs to the BlaI transcriptional regulatory family.</text>
</comment>
<protein>
    <recommendedName>
        <fullName evidence="7">BlaI/MecI/CopY family transcriptional regulator</fullName>
    </recommendedName>
</protein>
<evidence type="ECO:0000313" key="5">
    <source>
        <dbReference type="EMBL" id="OGG46788.1"/>
    </source>
</evidence>
<accession>A0A1F6CC64</accession>
<dbReference type="AlphaFoldDB" id="A0A1F6CC64"/>
<evidence type="ECO:0000256" key="3">
    <source>
        <dbReference type="ARBA" id="ARBA00023125"/>
    </source>
</evidence>
<name>A0A1F6CC64_HANXR</name>
<organism evidence="5 6">
    <name type="scientific">Handelsmanbacteria sp. (strain RIFCSPLOWO2_12_FULL_64_10)</name>
    <dbReference type="NCBI Taxonomy" id="1817868"/>
    <lineage>
        <taxon>Bacteria</taxon>
        <taxon>Candidatus Handelsmaniibacteriota</taxon>
    </lineage>
</organism>
<dbReference type="SUPFAM" id="SSF46785">
    <property type="entry name" value="Winged helix' DNA-binding domain"/>
    <property type="match status" value="1"/>
</dbReference>
<dbReference type="InterPro" id="IPR036390">
    <property type="entry name" value="WH_DNA-bd_sf"/>
</dbReference>
<evidence type="ECO:0000256" key="2">
    <source>
        <dbReference type="ARBA" id="ARBA00023015"/>
    </source>
</evidence>
<dbReference type="GO" id="GO:0045892">
    <property type="term" value="P:negative regulation of DNA-templated transcription"/>
    <property type="evidence" value="ECO:0007669"/>
    <property type="project" value="InterPro"/>
</dbReference>
<dbReference type="GO" id="GO:0003677">
    <property type="term" value="F:DNA binding"/>
    <property type="evidence" value="ECO:0007669"/>
    <property type="project" value="UniProtKB-KW"/>
</dbReference>
<dbReference type="Pfam" id="PF03965">
    <property type="entry name" value="Penicillinase_R"/>
    <property type="match status" value="1"/>
</dbReference>
<comment type="caution">
    <text evidence="5">The sequence shown here is derived from an EMBL/GenBank/DDBJ whole genome shotgun (WGS) entry which is preliminary data.</text>
</comment>
<evidence type="ECO:0008006" key="7">
    <source>
        <dbReference type="Google" id="ProtNLM"/>
    </source>
</evidence>
<evidence type="ECO:0000256" key="4">
    <source>
        <dbReference type="ARBA" id="ARBA00023163"/>
    </source>
</evidence>
<dbReference type="InterPro" id="IPR005650">
    <property type="entry name" value="BlaI_family"/>
</dbReference>